<name>A0A1H6ZVQ8_9FIRM</name>
<dbReference type="SMART" id="SM01208">
    <property type="entry name" value="G5"/>
    <property type="match status" value="1"/>
</dbReference>
<dbReference type="Gene3D" id="2.20.230.10">
    <property type="entry name" value="Resuscitation-promoting factor rpfb"/>
    <property type="match status" value="1"/>
</dbReference>
<dbReference type="SUPFAM" id="SSF50685">
    <property type="entry name" value="Barwin-like endoglucanases"/>
    <property type="match status" value="1"/>
</dbReference>
<keyword evidence="1" id="KW-0732">Signal</keyword>
<dbReference type="PANTHER" id="PTHR39160:SF4">
    <property type="entry name" value="RESUSCITATION-PROMOTING FACTOR RPFB"/>
    <property type="match status" value="1"/>
</dbReference>
<dbReference type="InterPro" id="IPR010611">
    <property type="entry name" value="3D_dom"/>
</dbReference>
<evidence type="ECO:0000259" key="2">
    <source>
        <dbReference type="PROSITE" id="PS51109"/>
    </source>
</evidence>
<dbReference type="PROSITE" id="PS51109">
    <property type="entry name" value="G5"/>
    <property type="match status" value="1"/>
</dbReference>
<dbReference type="Pfam" id="PF06725">
    <property type="entry name" value="3D"/>
    <property type="match status" value="1"/>
</dbReference>
<dbReference type="GO" id="GO:0009254">
    <property type="term" value="P:peptidoglycan turnover"/>
    <property type="evidence" value="ECO:0007669"/>
    <property type="project" value="InterPro"/>
</dbReference>
<dbReference type="EMBL" id="FNZK01000010">
    <property type="protein sequence ID" value="SEJ56284.1"/>
    <property type="molecule type" value="Genomic_DNA"/>
</dbReference>
<evidence type="ECO:0000256" key="1">
    <source>
        <dbReference type="ARBA" id="ARBA00022729"/>
    </source>
</evidence>
<reference evidence="3 4" key="1">
    <citation type="submission" date="2016-10" db="EMBL/GenBank/DDBJ databases">
        <authorList>
            <person name="de Groot N.N."/>
        </authorList>
    </citation>
    <scope>NUCLEOTIDE SEQUENCE [LARGE SCALE GENOMIC DNA]</scope>
    <source>
        <strain evidence="3 4">DSM 2179</strain>
    </source>
</reference>
<dbReference type="InterPro" id="IPR011098">
    <property type="entry name" value="G5_dom"/>
</dbReference>
<dbReference type="PANTHER" id="PTHR39160">
    <property type="entry name" value="CELL WALL-BINDING PROTEIN YOCH"/>
    <property type="match status" value="1"/>
</dbReference>
<dbReference type="Proteomes" id="UP000199662">
    <property type="component" value="Unassembled WGS sequence"/>
</dbReference>
<dbReference type="GO" id="GO:0004553">
    <property type="term" value="F:hydrolase activity, hydrolyzing O-glycosyl compounds"/>
    <property type="evidence" value="ECO:0007669"/>
    <property type="project" value="InterPro"/>
</dbReference>
<dbReference type="STRING" id="84035.SAMN05660742_11097"/>
<evidence type="ECO:0000313" key="4">
    <source>
        <dbReference type="Proteomes" id="UP000199662"/>
    </source>
</evidence>
<proteinExistence type="predicted"/>
<dbReference type="GO" id="GO:0019867">
    <property type="term" value="C:outer membrane"/>
    <property type="evidence" value="ECO:0007669"/>
    <property type="project" value="InterPro"/>
</dbReference>
<evidence type="ECO:0000313" key="3">
    <source>
        <dbReference type="EMBL" id="SEJ56284.1"/>
    </source>
</evidence>
<dbReference type="InterPro" id="IPR036908">
    <property type="entry name" value="RlpA-like_sf"/>
</dbReference>
<organism evidence="3 4">
    <name type="scientific">Propionispira arboris</name>
    <dbReference type="NCBI Taxonomy" id="84035"/>
    <lineage>
        <taxon>Bacteria</taxon>
        <taxon>Bacillati</taxon>
        <taxon>Bacillota</taxon>
        <taxon>Negativicutes</taxon>
        <taxon>Selenomonadales</taxon>
        <taxon>Selenomonadaceae</taxon>
        <taxon>Propionispira</taxon>
    </lineage>
</organism>
<dbReference type="AlphaFoldDB" id="A0A1H6ZVQ8"/>
<feature type="domain" description="G5" evidence="2">
    <location>
        <begin position="145"/>
        <end position="225"/>
    </location>
</feature>
<sequence>MSIKTIISSQKSRQKLAICAVLIFVLTLVTGFVEGQKTIEILADGDTITVNTLMSKPETIIKQAGVHLQDKDEYRLSTDRIENNTIITIYRAVPVTVEYQNQKQELITGKPTVGELLSELGYTGDMYRVEPGLNSKIQKNLHIKIVSISEKISEREESEVYQVVRQSDPSMEKGTENIVQNGENGIKKIKVREHFNDGQKAGEEVIEETVITPSRPQIIKVGARDTVPTSRGAMRFSRAIYMEASAYLPGDGGGAGITATGLAARHGVVAVDPNVIPLGTRLFIPGYGVAIAADTGGAIQGAKIDLCMDDYGEAINFGRRSVKVYILD</sequence>
<accession>A0A1H6ZVQ8</accession>
<dbReference type="Gene3D" id="2.40.40.10">
    <property type="entry name" value="RlpA-like domain"/>
    <property type="match status" value="1"/>
</dbReference>
<gene>
    <name evidence="3" type="ORF">SAMN05660742_11097</name>
</gene>
<dbReference type="Pfam" id="PF07501">
    <property type="entry name" value="G5"/>
    <property type="match status" value="1"/>
</dbReference>
<protein>
    <submittedName>
        <fullName evidence="3">3D (Asp-Asp-Asp) domain-containing protein</fullName>
    </submittedName>
</protein>
<dbReference type="InterPro" id="IPR051933">
    <property type="entry name" value="Resuscitation_pf_RpfB"/>
</dbReference>
<dbReference type="RefSeq" id="WP_091831715.1">
    <property type="nucleotide sequence ID" value="NZ_FNZK01000010.1"/>
</dbReference>
<dbReference type="CDD" id="cd22786">
    <property type="entry name" value="DPBB_YuiC-like"/>
    <property type="match status" value="1"/>
</dbReference>
<keyword evidence="4" id="KW-1185">Reference proteome</keyword>